<feature type="transmembrane region" description="Helical" evidence="1">
    <location>
        <begin position="62"/>
        <end position="87"/>
    </location>
</feature>
<feature type="transmembrane region" description="Helical" evidence="1">
    <location>
        <begin position="185"/>
        <end position="203"/>
    </location>
</feature>
<keyword evidence="1" id="KW-0472">Membrane</keyword>
<keyword evidence="4" id="KW-1185">Reference proteome</keyword>
<feature type="transmembrane region" description="Helical" evidence="1">
    <location>
        <begin position="148"/>
        <end position="179"/>
    </location>
</feature>
<dbReference type="EC" id="3.4.-.-" evidence="3"/>
<dbReference type="Proteomes" id="UP001623041">
    <property type="component" value="Unassembled WGS sequence"/>
</dbReference>
<gene>
    <name evidence="3" type="ORF">ACJEBI_12105</name>
</gene>
<keyword evidence="1" id="KW-1133">Transmembrane helix</keyword>
<dbReference type="EMBL" id="JBJHQH010000008">
    <property type="protein sequence ID" value="MFK9092222.1"/>
    <property type="molecule type" value="Genomic_DNA"/>
</dbReference>
<organism evidence="3 4">
    <name type="scientific">Bacillus salipaludis</name>
    <dbReference type="NCBI Taxonomy" id="2547811"/>
    <lineage>
        <taxon>Bacteria</taxon>
        <taxon>Bacillati</taxon>
        <taxon>Bacillota</taxon>
        <taxon>Bacilli</taxon>
        <taxon>Bacillales</taxon>
        <taxon>Bacillaceae</taxon>
        <taxon>Bacillus</taxon>
    </lineage>
</organism>
<accession>A0ABW8RFI2</accession>
<reference evidence="3 4" key="1">
    <citation type="submission" date="2024-11" db="EMBL/GenBank/DDBJ databases">
        <authorList>
            <person name="Lucas J.A."/>
        </authorList>
    </citation>
    <scope>NUCLEOTIDE SEQUENCE [LARGE SCALE GENOMIC DNA]</scope>
    <source>
        <strain evidence="3 4">Z 5.4</strain>
    </source>
</reference>
<dbReference type="GO" id="GO:0016787">
    <property type="term" value="F:hydrolase activity"/>
    <property type="evidence" value="ECO:0007669"/>
    <property type="project" value="UniProtKB-KW"/>
</dbReference>
<evidence type="ECO:0000259" key="2">
    <source>
        <dbReference type="Pfam" id="PF02517"/>
    </source>
</evidence>
<protein>
    <submittedName>
        <fullName evidence="3">CPBP family intramembrane glutamic endopeptidase</fullName>
        <ecNumber evidence="3">3.4.-.-</ecNumber>
    </submittedName>
</protein>
<dbReference type="InterPro" id="IPR003675">
    <property type="entry name" value="Rce1/LyrA-like_dom"/>
</dbReference>
<name>A0ABW8RFI2_9BACI</name>
<feature type="transmembrane region" description="Helical" evidence="1">
    <location>
        <begin position="7"/>
        <end position="25"/>
    </location>
</feature>
<sequence length="204" mass="23787">MMKPNILNIRLIASLIIAHALVFFSFHDKTIFWYIFTGSVLVLIAFAMFQGDVDDEASFIQYIFLGVLNGLLLYFVFWLGFQAIQVLHLPFENAIKKLYRWYAPHVFWQYIALVLVAAPGEELFWRGFIQKTLLKHLSPIRSILSTSLLYASVHIYSGSFLLVFAAFFSGFVWGFLYFWKKSMPLVIVSHIIFDIMIFIFLPFK</sequence>
<evidence type="ECO:0000313" key="3">
    <source>
        <dbReference type="EMBL" id="MFK9092222.1"/>
    </source>
</evidence>
<keyword evidence="1" id="KW-0812">Transmembrane</keyword>
<feature type="transmembrane region" description="Helical" evidence="1">
    <location>
        <begin position="31"/>
        <end position="50"/>
    </location>
</feature>
<proteinExistence type="predicted"/>
<keyword evidence="3" id="KW-0378">Hydrolase</keyword>
<evidence type="ECO:0000256" key="1">
    <source>
        <dbReference type="SAM" id="Phobius"/>
    </source>
</evidence>
<evidence type="ECO:0000313" key="4">
    <source>
        <dbReference type="Proteomes" id="UP001623041"/>
    </source>
</evidence>
<feature type="transmembrane region" description="Helical" evidence="1">
    <location>
        <begin position="107"/>
        <end position="128"/>
    </location>
</feature>
<feature type="domain" description="CAAX prenyl protease 2/Lysostaphin resistance protein A-like" evidence="2">
    <location>
        <begin position="105"/>
        <end position="196"/>
    </location>
</feature>
<comment type="caution">
    <text evidence="3">The sequence shown here is derived from an EMBL/GenBank/DDBJ whole genome shotgun (WGS) entry which is preliminary data.</text>
</comment>
<dbReference type="Pfam" id="PF02517">
    <property type="entry name" value="Rce1-like"/>
    <property type="match status" value="1"/>
</dbReference>